<dbReference type="CTD" id="29830452"/>
<organism evidence="1 2">
    <name type="scientific">Schistosoma mansoni</name>
    <name type="common">Blood fluke</name>
    <dbReference type="NCBI Taxonomy" id="6183"/>
    <lineage>
        <taxon>Eukaryota</taxon>
        <taxon>Metazoa</taxon>
        <taxon>Spiralia</taxon>
        <taxon>Lophotrochozoa</taxon>
        <taxon>Platyhelminthes</taxon>
        <taxon>Trematoda</taxon>
        <taxon>Digenea</taxon>
        <taxon>Strigeidida</taxon>
        <taxon>Schistosomatoidea</taxon>
        <taxon>Schistosomatidae</taxon>
        <taxon>Schistosoma</taxon>
    </lineage>
</organism>
<name>G4V650_SCHMA</name>
<evidence type="ECO:0000313" key="1">
    <source>
        <dbReference type="Proteomes" id="UP000008854"/>
    </source>
</evidence>
<dbReference type="InParanoid" id="G4V650"/>
<sequence length="75" mass="8542">MKFTLYSTSSADHNQTNMKNLKPLNSCFVIVWNFLELHICDSIGGRTQDIGVLKRVINALIIESYPIVYISSCIY</sequence>
<dbReference type="AlphaFoldDB" id="G4V650"/>
<dbReference type="HOGENOM" id="CLU_2674171_0_0_1"/>
<reference evidence="1" key="1">
    <citation type="journal article" date="2012" name="PLoS Negl. Trop. Dis.">
        <title>A systematically improved high quality genome and transcriptome of the human blood fluke Schistosoma mansoni.</title>
        <authorList>
            <person name="Protasio A.V."/>
            <person name="Tsai I.J."/>
            <person name="Babbage A."/>
            <person name="Nichol S."/>
            <person name="Hunt M."/>
            <person name="Aslett M.A."/>
            <person name="De Silva N."/>
            <person name="Velarde G.S."/>
            <person name="Anderson T.J."/>
            <person name="Clark R.C."/>
            <person name="Davidson C."/>
            <person name="Dillon G.P."/>
            <person name="Holroyd N.E."/>
            <person name="LoVerde P.T."/>
            <person name="Lloyd C."/>
            <person name="McQuillan J."/>
            <person name="Oliveira G."/>
            <person name="Otto T.D."/>
            <person name="Parker-Manuel S.J."/>
            <person name="Quail M.A."/>
            <person name="Wilson R.A."/>
            <person name="Zerlotini A."/>
            <person name="Dunne D.W."/>
            <person name="Berriman M."/>
        </authorList>
    </citation>
    <scope>NUCLEOTIDE SEQUENCE [LARGE SCALE GENOMIC DNA]</scope>
    <source>
        <strain evidence="1">Puerto Rican</strain>
    </source>
</reference>
<proteinExistence type="predicted"/>
<evidence type="ECO:0000313" key="2">
    <source>
        <dbReference type="WBParaSite" id="Smp_201000.1"/>
    </source>
</evidence>
<reference evidence="2" key="2">
    <citation type="submission" date="2018-12" db="UniProtKB">
        <authorList>
            <consortium name="WormBaseParasite"/>
        </authorList>
    </citation>
    <scope>IDENTIFICATION</scope>
    <source>
        <strain evidence="2">Puerto Rican</strain>
    </source>
</reference>
<dbReference type="Proteomes" id="UP000008854">
    <property type="component" value="Unassembled WGS sequence"/>
</dbReference>
<keyword evidence="1" id="KW-1185">Reference proteome</keyword>
<dbReference type="KEGG" id="smm:Smp_201000"/>
<accession>G4V650</accession>
<protein>
    <submittedName>
        <fullName evidence="2">Smp_201000</fullName>
    </submittedName>
</protein>
<dbReference type="RefSeq" id="XP_018648605.1">
    <property type="nucleotide sequence ID" value="XM_018794166.1"/>
</dbReference>
<dbReference type="WBParaSite" id="Smp_201000.1">
    <property type="protein sequence ID" value="Smp_201000.1"/>
    <property type="gene ID" value="Smp_201000"/>
</dbReference>
<dbReference type="GeneID" id="29830452"/>